<keyword evidence="1" id="KW-1133">Transmembrane helix</keyword>
<reference evidence="2" key="1">
    <citation type="submission" date="2021-04" db="EMBL/GenBank/DDBJ databases">
        <title>Genomic sequence of Actinosynnema pretiosum subsp. pretiosum ATCC 31280 (C-14919).</title>
        <authorList>
            <person name="Bai L."/>
            <person name="Wang X."/>
            <person name="Xiao Y."/>
        </authorList>
    </citation>
    <scope>NUCLEOTIDE SEQUENCE</scope>
    <source>
        <strain evidence="2">ATCC 31280</strain>
    </source>
</reference>
<gene>
    <name evidence="2" type="ORF">KCV87_23395</name>
</gene>
<evidence type="ECO:0000256" key="1">
    <source>
        <dbReference type="SAM" id="Phobius"/>
    </source>
</evidence>
<feature type="transmembrane region" description="Helical" evidence="1">
    <location>
        <begin position="93"/>
        <end position="114"/>
    </location>
</feature>
<dbReference type="Proteomes" id="UP000677152">
    <property type="component" value="Chromosome"/>
</dbReference>
<dbReference type="AlphaFoldDB" id="A0AA45L3Y8"/>
<name>A0AA45L3Y8_9PSEU</name>
<organism evidence="2 3">
    <name type="scientific">Actinosynnema pretiosum subsp. pretiosum</name>
    <dbReference type="NCBI Taxonomy" id="103721"/>
    <lineage>
        <taxon>Bacteria</taxon>
        <taxon>Bacillati</taxon>
        <taxon>Actinomycetota</taxon>
        <taxon>Actinomycetes</taxon>
        <taxon>Pseudonocardiales</taxon>
        <taxon>Pseudonocardiaceae</taxon>
        <taxon>Actinosynnema</taxon>
    </lineage>
</organism>
<evidence type="ECO:0000313" key="3">
    <source>
        <dbReference type="Proteomes" id="UP000677152"/>
    </source>
</evidence>
<keyword evidence="1" id="KW-0812">Transmembrane</keyword>
<keyword evidence="1" id="KW-0472">Membrane</keyword>
<protein>
    <submittedName>
        <fullName evidence="2">Uncharacterized protein</fullName>
    </submittedName>
</protein>
<evidence type="ECO:0000313" key="2">
    <source>
        <dbReference type="EMBL" id="QUF02410.1"/>
    </source>
</evidence>
<proteinExistence type="predicted"/>
<sequence length="278" mass="28492">MERATATATGRRHARTGSVSVAELIGKQPSRSGPASGRAPAISVELIGEGRPCGGRSSGDLFGGDLGAGPLGDGSALRPEPHRVHRVHRAARVVGWITGALVLVTSVVAAAVLAEQRGAVVQHLGVEILPAMSGASALRPDLLSAELGGTAVVDSGLVVDGPLPVPQPATPEVVVGPRPQVEVVRRFFELLPTRPASASALLSPDLVGASPADFVESWSLITAIAVESVANRPDGTVLAVVSMRERDGGLLRVEQLFRLTGVSAPRIVGAEVISAQRS</sequence>
<dbReference type="EMBL" id="CP073249">
    <property type="protein sequence ID" value="QUF02410.1"/>
    <property type="molecule type" value="Genomic_DNA"/>
</dbReference>
<accession>A0AA45L3Y8</accession>